<dbReference type="STRING" id="400727.A0A2T7NRU8"/>
<evidence type="ECO:0000256" key="2">
    <source>
        <dbReference type="ARBA" id="ARBA00023125"/>
    </source>
</evidence>
<dbReference type="SMART" id="SM00398">
    <property type="entry name" value="HMG"/>
    <property type="match status" value="1"/>
</dbReference>
<protein>
    <recommendedName>
        <fullName evidence="7">HMG box domain-containing protein</fullName>
    </recommendedName>
</protein>
<keyword evidence="2 5" id="KW-0238">DNA-binding</keyword>
<keyword evidence="4 5" id="KW-0539">Nucleus</keyword>
<accession>A0A2T7NRU8</accession>
<dbReference type="EMBL" id="PZQS01000010">
    <property type="protein sequence ID" value="PVD23900.1"/>
    <property type="molecule type" value="Genomic_DNA"/>
</dbReference>
<evidence type="ECO:0000313" key="9">
    <source>
        <dbReference type="Proteomes" id="UP000245119"/>
    </source>
</evidence>
<dbReference type="Proteomes" id="UP000245119">
    <property type="component" value="Linkage Group LG10"/>
</dbReference>
<feature type="region of interest" description="Disordered" evidence="6">
    <location>
        <begin position="18"/>
        <end position="49"/>
    </location>
</feature>
<evidence type="ECO:0000256" key="1">
    <source>
        <dbReference type="ARBA" id="ARBA00023015"/>
    </source>
</evidence>
<organism evidence="8 9">
    <name type="scientific">Pomacea canaliculata</name>
    <name type="common">Golden apple snail</name>
    <dbReference type="NCBI Taxonomy" id="400727"/>
    <lineage>
        <taxon>Eukaryota</taxon>
        <taxon>Metazoa</taxon>
        <taxon>Spiralia</taxon>
        <taxon>Lophotrochozoa</taxon>
        <taxon>Mollusca</taxon>
        <taxon>Gastropoda</taxon>
        <taxon>Caenogastropoda</taxon>
        <taxon>Architaenioglossa</taxon>
        <taxon>Ampullarioidea</taxon>
        <taxon>Ampullariidae</taxon>
        <taxon>Pomacea</taxon>
    </lineage>
</organism>
<dbReference type="Pfam" id="PF00505">
    <property type="entry name" value="HMG_box"/>
    <property type="match status" value="1"/>
</dbReference>
<feature type="domain" description="HMG box" evidence="7">
    <location>
        <begin position="99"/>
        <end position="167"/>
    </location>
</feature>
<dbReference type="GO" id="GO:0001228">
    <property type="term" value="F:DNA-binding transcription activator activity, RNA polymerase II-specific"/>
    <property type="evidence" value="ECO:0007669"/>
    <property type="project" value="TreeGrafter"/>
</dbReference>
<feature type="compositionally biased region" description="Basic residues" evidence="6">
    <location>
        <begin position="169"/>
        <end position="179"/>
    </location>
</feature>
<feature type="region of interest" description="Disordered" evidence="6">
    <location>
        <begin position="340"/>
        <end position="364"/>
    </location>
</feature>
<feature type="region of interest" description="Disordered" evidence="6">
    <location>
        <begin position="239"/>
        <end position="287"/>
    </location>
</feature>
<dbReference type="PROSITE" id="PS50118">
    <property type="entry name" value="HMG_BOX_2"/>
    <property type="match status" value="1"/>
</dbReference>
<dbReference type="PANTHER" id="PTHR10270:SF317">
    <property type="entry name" value="TRANSCRIPTION FACTOR SOX-15-RELATED"/>
    <property type="match status" value="1"/>
</dbReference>
<dbReference type="CDD" id="cd22032">
    <property type="entry name" value="HMG-box_SoxF"/>
    <property type="match status" value="1"/>
</dbReference>
<evidence type="ECO:0000259" key="7">
    <source>
        <dbReference type="PROSITE" id="PS50118"/>
    </source>
</evidence>
<dbReference type="InterPro" id="IPR050140">
    <property type="entry name" value="SRY-related_HMG-box_TF-like"/>
</dbReference>
<keyword evidence="1" id="KW-0805">Transcription regulation</keyword>
<dbReference type="Gene3D" id="1.10.30.10">
    <property type="entry name" value="High mobility group box domain"/>
    <property type="match status" value="1"/>
</dbReference>
<proteinExistence type="predicted"/>
<dbReference type="GO" id="GO:0000978">
    <property type="term" value="F:RNA polymerase II cis-regulatory region sequence-specific DNA binding"/>
    <property type="evidence" value="ECO:0007669"/>
    <property type="project" value="TreeGrafter"/>
</dbReference>
<keyword evidence="9" id="KW-1185">Reference proteome</keyword>
<dbReference type="GO" id="GO:0030154">
    <property type="term" value="P:cell differentiation"/>
    <property type="evidence" value="ECO:0007669"/>
    <property type="project" value="TreeGrafter"/>
</dbReference>
<evidence type="ECO:0000256" key="4">
    <source>
        <dbReference type="ARBA" id="ARBA00023242"/>
    </source>
</evidence>
<keyword evidence="3" id="KW-0804">Transcription</keyword>
<feature type="compositionally biased region" description="Polar residues" evidence="6">
    <location>
        <begin position="73"/>
        <end position="90"/>
    </location>
</feature>
<dbReference type="AlphaFoldDB" id="A0A2T7NRU8"/>
<comment type="caution">
    <text evidence="8">The sequence shown here is derived from an EMBL/GenBank/DDBJ whole genome shotgun (WGS) entry which is preliminary data.</text>
</comment>
<evidence type="ECO:0000256" key="6">
    <source>
        <dbReference type="SAM" id="MobiDB-lite"/>
    </source>
</evidence>
<feature type="compositionally biased region" description="Low complexity" evidence="6">
    <location>
        <begin position="448"/>
        <end position="462"/>
    </location>
</feature>
<feature type="compositionally biased region" description="Basic residues" evidence="6">
    <location>
        <begin position="251"/>
        <end position="265"/>
    </location>
</feature>
<dbReference type="FunFam" id="1.10.30.10:FF:000003">
    <property type="entry name" value="Putative transcription factor SOX-6"/>
    <property type="match status" value="1"/>
</dbReference>
<dbReference type="OrthoDB" id="6247875at2759"/>
<dbReference type="PANTHER" id="PTHR10270">
    <property type="entry name" value="SOX TRANSCRIPTION FACTOR"/>
    <property type="match status" value="1"/>
</dbReference>
<dbReference type="InterPro" id="IPR009071">
    <property type="entry name" value="HMG_box_dom"/>
</dbReference>
<evidence type="ECO:0000256" key="5">
    <source>
        <dbReference type="PROSITE-ProRule" id="PRU00267"/>
    </source>
</evidence>
<feature type="DNA-binding region" description="HMG box" evidence="5">
    <location>
        <begin position="99"/>
        <end position="167"/>
    </location>
</feature>
<feature type="region of interest" description="Disordered" evidence="6">
    <location>
        <begin position="67"/>
        <end position="99"/>
    </location>
</feature>
<dbReference type="InterPro" id="IPR036910">
    <property type="entry name" value="HMG_box_dom_sf"/>
</dbReference>
<feature type="region of interest" description="Disordered" evidence="6">
    <location>
        <begin position="448"/>
        <end position="472"/>
    </location>
</feature>
<feature type="compositionally biased region" description="Basic and acidic residues" evidence="6">
    <location>
        <begin position="152"/>
        <end position="168"/>
    </location>
</feature>
<reference evidence="8 9" key="1">
    <citation type="submission" date="2018-04" db="EMBL/GenBank/DDBJ databases">
        <title>The genome of golden apple snail Pomacea canaliculata provides insight into stress tolerance and invasive adaptation.</title>
        <authorList>
            <person name="Liu C."/>
            <person name="Liu B."/>
            <person name="Ren Y."/>
            <person name="Zhang Y."/>
            <person name="Wang H."/>
            <person name="Li S."/>
            <person name="Jiang F."/>
            <person name="Yin L."/>
            <person name="Zhang G."/>
            <person name="Qian W."/>
            <person name="Fan W."/>
        </authorList>
    </citation>
    <scope>NUCLEOTIDE SEQUENCE [LARGE SCALE GENOMIC DNA]</scope>
    <source>
        <strain evidence="8">SZHN2017</strain>
        <tissue evidence="8">Muscle</tissue>
    </source>
</reference>
<sequence>MANHFYDNNHLQAAASHSHMNLPQHGHTSHPRQLPVPHPMSLVPHAASHAGGANSIGDWMNVKFPPPAPRTMLSRSSADMTCSSSLGRVTSSRRSEPRIRRPMNAFMVWAKSERKRLAAENPDIHNADLSKILGKKWRSLKVEEKRPFVEEAERLSEQHKQEHPDYKYKPRRRKHPKRVCKRTLALTAGPEVVKTEATSSVGLAAGHGGDAQARPGHVMTSTAIGEGFGEMKMEESDVKVQTTAADPEAQKKRRRCEAASKKCRRALSEPQNEAGPALTSASPSTVPCRYQDNHMGRSRHGATLGMEKVATPCGILTPDRSPLDTGGDCVFQFPVKSEEGQNHLRGSPMRGSRTPHQSPKCGTSVSESIQSYSSLMQCGGSGMEGDVPLDKNSNGGGMGAMSYSGNEYLPTPTSTNLSKTCESLVTLRSLVTQPRRPLTTYNYDNHTAAASVSSSSSEEAAAGQLHSRSPRV</sequence>
<dbReference type="SUPFAM" id="SSF47095">
    <property type="entry name" value="HMG-box"/>
    <property type="match status" value="1"/>
</dbReference>
<evidence type="ECO:0000256" key="3">
    <source>
        <dbReference type="ARBA" id="ARBA00023163"/>
    </source>
</evidence>
<dbReference type="GO" id="GO:0005634">
    <property type="term" value="C:nucleus"/>
    <property type="evidence" value="ECO:0007669"/>
    <property type="project" value="UniProtKB-UniRule"/>
</dbReference>
<name>A0A2T7NRU8_POMCA</name>
<feature type="compositionally biased region" description="Polar residues" evidence="6">
    <location>
        <begin position="354"/>
        <end position="364"/>
    </location>
</feature>
<evidence type="ECO:0000313" key="8">
    <source>
        <dbReference type="EMBL" id="PVD23900.1"/>
    </source>
</evidence>
<gene>
    <name evidence="8" type="ORF">C0Q70_17175</name>
</gene>
<feature type="region of interest" description="Disordered" evidence="6">
    <location>
        <begin position="152"/>
        <end position="179"/>
    </location>
</feature>